<organism evidence="4 5">
    <name type="scientific">[Clostridium] fimetarium</name>
    <dbReference type="NCBI Taxonomy" id="99656"/>
    <lineage>
        <taxon>Bacteria</taxon>
        <taxon>Bacillati</taxon>
        <taxon>Bacillota</taxon>
        <taxon>Clostridia</taxon>
        <taxon>Lachnospirales</taxon>
        <taxon>Lachnospiraceae</taxon>
    </lineage>
</organism>
<dbReference type="PANTHER" id="PTHR46066:SF2">
    <property type="entry name" value="CHITINASE DOMAIN-CONTAINING PROTEIN 1"/>
    <property type="match status" value="1"/>
</dbReference>
<evidence type="ECO:0000313" key="4">
    <source>
        <dbReference type="EMBL" id="SEV81956.1"/>
    </source>
</evidence>
<keyword evidence="5" id="KW-1185">Reference proteome</keyword>
<accession>A0A1I0M2H7</accession>
<evidence type="ECO:0000256" key="2">
    <source>
        <dbReference type="SAM" id="Phobius"/>
    </source>
</evidence>
<dbReference type="InterPro" id="IPR029070">
    <property type="entry name" value="Chitinase_insertion_sf"/>
</dbReference>
<feature type="compositionally biased region" description="Acidic residues" evidence="1">
    <location>
        <begin position="35"/>
        <end position="62"/>
    </location>
</feature>
<gene>
    <name evidence="4" type="ORF">SAMN05421659_10157</name>
</gene>
<keyword evidence="2" id="KW-1133">Transmembrane helix</keyword>
<dbReference type="InterPro" id="IPR001223">
    <property type="entry name" value="Glyco_hydro18_cat"/>
</dbReference>
<dbReference type="EMBL" id="FOJI01000001">
    <property type="protein sequence ID" value="SEV81956.1"/>
    <property type="molecule type" value="Genomic_DNA"/>
</dbReference>
<dbReference type="Pfam" id="PF00704">
    <property type="entry name" value="Glyco_hydro_18"/>
    <property type="match status" value="1"/>
</dbReference>
<evidence type="ECO:0000313" key="5">
    <source>
        <dbReference type="Proteomes" id="UP000199701"/>
    </source>
</evidence>
<feature type="domain" description="GH18" evidence="3">
    <location>
        <begin position="378"/>
        <end position="690"/>
    </location>
</feature>
<evidence type="ECO:0000256" key="1">
    <source>
        <dbReference type="SAM" id="MobiDB-lite"/>
    </source>
</evidence>
<dbReference type="OrthoDB" id="9775889at2"/>
<dbReference type="SUPFAM" id="SSF51445">
    <property type="entry name" value="(Trans)glycosidases"/>
    <property type="match status" value="1"/>
</dbReference>
<dbReference type="AlphaFoldDB" id="A0A1I0M2H7"/>
<dbReference type="Gene3D" id="3.20.20.80">
    <property type="entry name" value="Glycosidases"/>
    <property type="match status" value="1"/>
</dbReference>
<name>A0A1I0M2H7_9FIRM</name>
<sequence length="690" mass="78492">MEKYTVNKKDKELLDDNIKDTELLDNDVEYKELLDENSEDEELLDDDSEDELIDDDDGLLDNDDFEDDELLDDNFEDDNFQIGDEDALTDEDKKLKAFGKLTSKKGKNVSVRKDKKRIGLGSNRSVKQRKKRKVVLLGMTGAVVIGIIISVIAIINKYTPTKEHMSGYTYFDVIQGDDVLVMLNNETIDTTGIYNNGRLYLSCDFIAQKLNQRFYFDTESKTILYTTATDIYTYNINHNTYTDSKGKSYSEDFDIVDEVNGKLYIDFEYVSKYSNFTYSYYQDPNRVVISNDFNDVDYVTVTKDTVVRYRGGIKSLVLEEVAQDTKIRYNKSIDGWVEVTTESGFLGYIKSDCVSETFTEKRENVYTDNISSIIKDYKISLAWFQVTNTTANNSIGNYLDGTQKVTTLSPTWYSITSNNGDMSCLATKDFVDKMHVRGIEVWPLVDDFDSSINGVTLYSSKTARKKMISTLINDSKKYGYDGINIDFEKVTIESAKHYLQFIRELSVACRNNNIVLSTDNYKPAKFNSFYDLAEQNAFVDYLVIMGYDEHYSGSESGSVASIGFVEEGITGALAQVSSKKLIDAIPFFTRVWTLTTTNGETVTTSKAVGMQVAIDNLNANKAPAIWDETVGQYFGSYELDNVVVKIWLEEDHSIEEKMKLIQHYELAGVAQWKLGLENKSVWSVIAKYNQ</sequence>
<dbReference type="Gene3D" id="3.10.50.10">
    <property type="match status" value="1"/>
</dbReference>
<reference evidence="4 5" key="1">
    <citation type="submission" date="2016-10" db="EMBL/GenBank/DDBJ databases">
        <authorList>
            <person name="de Groot N.N."/>
        </authorList>
    </citation>
    <scope>NUCLEOTIDE SEQUENCE [LARGE SCALE GENOMIC DNA]</scope>
    <source>
        <strain evidence="4 5">DSM 9179</strain>
    </source>
</reference>
<protein>
    <submittedName>
        <fullName evidence="4">Copper amine oxidase N-terminal domain-containing protein</fullName>
    </submittedName>
</protein>
<dbReference type="Proteomes" id="UP000199701">
    <property type="component" value="Unassembled WGS sequence"/>
</dbReference>
<dbReference type="GO" id="GO:0008061">
    <property type="term" value="F:chitin binding"/>
    <property type="evidence" value="ECO:0007669"/>
    <property type="project" value="InterPro"/>
</dbReference>
<feature type="transmembrane region" description="Helical" evidence="2">
    <location>
        <begin position="134"/>
        <end position="155"/>
    </location>
</feature>
<dbReference type="InterPro" id="IPR011583">
    <property type="entry name" value="Chitinase_II/V-like_cat"/>
</dbReference>
<proteinExistence type="predicted"/>
<keyword evidence="2" id="KW-0812">Transmembrane</keyword>
<dbReference type="PROSITE" id="PS51910">
    <property type="entry name" value="GH18_2"/>
    <property type="match status" value="1"/>
</dbReference>
<dbReference type="STRING" id="99656.SAMN05421659_10157"/>
<dbReference type="GO" id="GO:0005975">
    <property type="term" value="P:carbohydrate metabolic process"/>
    <property type="evidence" value="ECO:0007669"/>
    <property type="project" value="InterPro"/>
</dbReference>
<feature type="region of interest" description="Disordered" evidence="1">
    <location>
        <begin position="31"/>
        <end position="62"/>
    </location>
</feature>
<dbReference type="RefSeq" id="WP_092449406.1">
    <property type="nucleotide sequence ID" value="NZ_FOJI01000001.1"/>
</dbReference>
<evidence type="ECO:0000259" key="3">
    <source>
        <dbReference type="PROSITE" id="PS51910"/>
    </source>
</evidence>
<dbReference type="PANTHER" id="PTHR46066">
    <property type="entry name" value="CHITINASE DOMAIN-CONTAINING PROTEIN 1 FAMILY MEMBER"/>
    <property type="match status" value="1"/>
</dbReference>
<dbReference type="InterPro" id="IPR017853">
    <property type="entry name" value="GH"/>
</dbReference>
<dbReference type="SMART" id="SM00636">
    <property type="entry name" value="Glyco_18"/>
    <property type="match status" value="1"/>
</dbReference>
<keyword evidence="2" id="KW-0472">Membrane</keyword>